<evidence type="ECO:0000256" key="2">
    <source>
        <dbReference type="ARBA" id="ARBA00022729"/>
    </source>
</evidence>
<sequence length="415" mass="44546">MATLSGRKSVAQMNRRRALQLLAALGTTGLAAGCGSGDDSEEQTGSGSPIKVGLIVPGSGANKAVGDEITNGFQLFLGMRGQQIAGHPVTLVTAEEGETAATGKAAVDRLLKEGVLALTGVVSPTVMTGIKNAVEEARVPLLGSNASPSTLQGVVYIWRTSYVLTEPGEALGEYLRQKLDASSRIAMFGTRGPGSQDVIEGLRRAYERGRRLTEDPIFTEDDPNPSRTLYSGPIRKALEREPDAVFCHYSGAQAVQFVKQLYAQGYRGPIYAPGFLTEGTALDQLDDGEKGRERKLIQSYGIETALNYSADLNNTANRIFASAYRKTFNSAPTTYAMASYDAALVLDKAIRLAGANPSPQQVNLALGKIGQVDSPRGTWQFNQTRTPQQKWYLRRVQTDGRLLSNVVINELATLG</sequence>
<evidence type="ECO:0000313" key="4">
    <source>
        <dbReference type="EMBL" id="SCE77639.1"/>
    </source>
</evidence>
<dbReference type="InterPro" id="IPR028081">
    <property type="entry name" value="Leu-bd"/>
</dbReference>
<organism evidence="4 5">
    <name type="scientific">Micromonospora marina</name>
    <dbReference type="NCBI Taxonomy" id="307120"/>
    <lineage>
        <taxon>Bacteria</taxon>
        <taxon>Bacillati</taxon>
        <taxon>Actinomycetota</taxon>
        <taxon>Actinomycetes</taxon>
        <taxon>Micromonosporales</taxon>
        <taxon>Micromonosporaceae</taxon>
        <taxon>Micromonospora</taxon>
    </lineage>
</organism>
<dbReference type="AlphaFoldDB" id="A0A1C4V1K5"/>
<dbReference type="Gene3D" id="3.40.50.2300">
    <property type="match status" value="2"/>
</dbReference>
<dbReference type="PANTHER" id="PTHR30483:SF6">
    <property type="entry name" value="PERIPLASMIC BINDING PROTEIN OF ABC TRANSPORTER FOR NATURAL AMINO ACIDS"/>
    <property type="match status" value="1"/>
</dbReference>
<dbReference type="PROSITE" id="PS51257">
    <property type="entry name" value="PROKAR_LIPOPROTEIN"/>
    <property type="match status" value="1"/>
</dbReference>
<dbReference type="InterPro" id="IPR051010">
    <property type="entry name" value="BCAA_transport"/>
</dbReference>
<keyword evidence="2" id="KW-0732">Signal</keyword>
<accession>A0A1C4V1K5</accession>
<comment type="similarity">
    <text evidence="1">Belongs to the leucine-binding protein family.</text>
</comment>
<proteinExistence type="inferred from homology"/>
<evidence type="ECO:0000313" key="5">
    <source>
        <dbReference type="Proteomes" id="UP000198551"/>
    </source>
</evidence>
<dbReference type="PANTHER" id="PTHR30483">
    <property type="entry name" value="LEUCINE-SPECIFIC-BINDING PROTEIN"/>
    <property type="match status" value="1"/>
</dbReference>
<feature type="domain" description="Leucine-binding protein" evidence="3">
    <location>
        <begin position="49"/>
        <end position="400"/>
    </location>
</feature>
<dbReference type="InterPro" id="IPR028082">
    <property type="entry name" value="Peripla_BP_I"/>
</dbReference>
<dbReference type="SUPFAM" id="SSF53822">
    <property type="entry name" value="Periplasmic binding protein-like I"/>
    <property type="match status" value="1"/>
</dbReference>
<dbReference type="Proteomes" id="UP000198551">
    <property type="component" value="Unassembled WGS sequence"/>
</dbReference>
<reference evidence="5" key="1">
    <citation type="submission" date="2016-06" db="EMBL/GenBank/DDBJ databases">
        <authorList>
            <person name="Varghese N."/>
        </authorList>
    </citation>
    <scope>NUCLEOTIDE SEQUENCE [LARGE SCALE GENOMIC DNA]</scope>
    <source>
        <strain evidence="5">DSM 45555</strain>
    </source>
</reference>
<dbReference type="Pfam" id="PF13458">
    <property type="entry name" value="Peripla_BP_6"/>
    <property type="match status" value="1"/>
</dbReference>
<gene>
    <name evidence="4" type="ORF">GA0070215_102315</name>
</gene>
<evidence type="ECO:0000259" key="3">
    <source>
        <dbReference type="Pfam" id="PF13458"/>
    </source>
</evidence>
<name>A0A1C4V1K5_9ACTN</name>
<dbReference type="EMBL" id="FMCV01000002">
    <property type="protein sequence ID" value="SCE77639.1"/>
    <property type="molecule type" value="Genomic_DNA"/>
</dbReference>
<evidence type="ECO:0000256" key="1">
    <source>
        <dbReference type="ARBA" id="ARBA00010062"/>
    </source>
</evidence>
<protein>
    <submittedName>
        <fullName evidence="4">Amino acid/amide ABC transporter substrate-binding protein, HAAT family</fullName>
    </submittedName>
</protein>
<keyword evidence="5" id="KW-1185">Reference proteome</keyword>